<evidence type="ECO:0000313" key="1">
    <source>
        <dbReference type="EMBL" id="CAF1176742.1"/>
    </source>
</evidence>
<gene>
    <name evidence="1" type="ORF">EDS130_LOCUS24010</name>
    <name evidence="2" type="ORF">XAT740_LOCUS37793</name>
</gene>
<proteinExistence type="predicted"/>
<reference evidence="1" key="1">
    <citation type="submission" date="2021-02" db="EMBL/GenBank/DDBJ databases">
        <authorList>
            <person name="Nowell W R."/>
        </authorList>
    </citation>
    <scope>NUCLEOTIDE SEQUENCE</scope>
</reference>
<dbReference type="Gene3D" id="3.40.50.1820">
    <property type="entry name" value="alpha/beta hydrolase"/>
    <property type="match status" value="1"/>
</dbReference>
<keyword evidence="3" id="KW-1185">Reference proteome</keyword>
<dbReference type="OrthoDB" id="425723at2759"/>
<dbReference type="EMBL" id="CAJNOR010004009">
    <property type="protein sequence ID" value="CAF1467712.1"/>
    <property type="molecule type" value="Genomic_DNA"/>
</dbReference>
<dbReference type="InterPro" id="IPR029058">
    <property type="entry name" value="AB_hydrolase_fold"/>
</dbReference>
<organism evidence="1 4">
    <name type="scientific">Adineta ricciae</name>
    <name type="common">Rotifer</name>
    <dbReference type="NCBI Taxonomy" id="249248"/>
    <lineage>
        <taxon>Eukaryota</taxon>
        <taxon>Metazoa</taxon>
        <taxon>Spiralia</taxon>
        <taxon>Gnathifera</taxon>
        <taxon>Rotifera</taxon>
        <taxon>Eurotatoria</taxon>
        <taxon>Bdelloidea</taxon>
        <taxon>Adinetida</taxon>
        <taxon>Adinetidae</taxon>
        <taxon>Adineta</taxon>
    </lineage>
</organism>
<protein>
    <recommendedName>
        <fullName evidence="5">Alpha/beta hydrolase</fullName>
    </recommendedName>
</protein>
<dbReference type="EMBL" id="CAJNOJ010000134">
    <property type="protein sequence ID" value="CAF1176742.1"/>
    <property type="molecule type" value="Genomic_DNA"/>
</dbReference>
<accession>A0A814UNE7</accession>
<evidence type="ECO:0000313" key="2">
    <source>
        <dbReference type="EMBL" id="CAF1467712.1"/>
    </source>
</evidence>
<dbReference type="Proteomes" id="UP000663852">
    <property type="component" value="Unassembled WGS sequence"/>
</dbReference>
<sequence>MNSATSRVLFFHGLESGVNGKKSRYLAEQFPNSYTPNLKPYYALPCSLWKAIVAIHRFKPNVIVGSSFGGFIAMFLLQTRVWKGDTILLAPATGLLFKKRLWLPAGEQNNIVIVAGANDTTVPLDGLSKLQNLSLKTNIN</sequence>
<evidence type="ECO:0000313" key="4">
    <source>
        <dbReference type="Proteomes" id="UP000663852"/>
    </source>
</evidence>
<evidence type="ECO:0008006" key="5">
    <source>
        <dbReference type="Google" id="ProtNLM"/>
    </source>
</evidence>
<evidence type="ECO:0000313" key="3">
    <source>
        <dbReference type="Proteomes" id="UP000663828"/>
    </source>
</evidence>
<dbReference type="SUPFAM" id="SSF53474">
    <property type="entry name" value="alpha/beta-Hydrolases"/>
    <property type="match status" value="1"/>
</dbReference>
<dbReference type="AlphaFoldDB" id="A0A814UNE7"/>
<name>A0A814UNE7_ADIRI</name>
<comment type="caution">
    <text evidence="1">The sequence shown here is derived from an EMBL/GenBank/DDBJ whole genome shotgun (WGS) entry which is preliminary data.</text>
</comment>
<dbReference type="Proteomes" id="UP000663828">
    <property type="component" value="Unassembled WGS sequence"/>
</dbReference>